<evidence type="ECO:0000256" key="8">
    <source>
        <dbReference type="ARBA" id="ARBA00022692"/>
    </source>
</evidence>
<evidence type="ECO:0000256" key="10">
    <source>
        <dbReference type="ARBA" id="ARBA00022989"/>
    </source>
</evidence>
<keyword evidence="5 12" id="KW-0813">Transport</keyword>
<dbReference type="Proteomes" id="UP000243507">
    <property type="component" value="Unassembled WGS sequence"/>
</dbReference>
<evidence type="ECO:0000313" key="13">
    <source>
        <dbReference type="EMBL" id="PCD76970.1"/>
    </source>
</evidence>
<comment type="function">
    <text evidence="1 12">Required for the export of heme to the periplasm for the biogenesis of c-type cytochromes.</text>
</comment>
<dbReference type="AlphaFoldDB" id="A0A2A4CRL8"/>
<gene>
    <name evidence="13" type="primary">ccmD</name>
    <name evidence="13" type="ORF">CLN94_06865</name>
</gene>
<name>A0A2A4CRL8_9RHOB</name>
<dbReference type="EMBL" id="NTJD01000004">
    <property type="protein sequence ID" value="PCD76970.1"/>
    <property type="molecule type" value="Genomic_DNA"/>
</dbReference>
<dbReference type="InterPro" id="IPR007078">
    <property type="entry name" value="Haem_export_protD_CcmD"/>
</dbReference>
<keyword evidence="9 12" id="KW-0201">Cytochrome c-type biogenesis</keyword>
<keyword evidence="8 12" id="KW-0812">Transmembrane</keyword>
<reference evidence="13 14" key="1">
    <citation type="submission" date="2017-09" db="EMBL/GenBank/DDBJ databases">
        <title>A multilocus sequence analysis scheme for characterization of bacteria in the genus Thioclava.</title>
        <authorList>
            <person name="Liu Y."/>
            <person name="Shao Z."/>
        </authorList>
    </citation>
    <scope>NUCLEOTIDE SEQUENCE [LARGE SCALE GENOMIC DNA]</scope>
    <source>
        <strain evidence="13 14">CAU 1312</strain>
    </source>
</reference>
<keyword evidence="10 12" id="KW-1133">Transmembrane helix</keyword>
<feature type="transmembrane region" description="Helical" evidence="12">
    <location>
        <begin position="12"/>
        <end position="31"/>
    </location>
</feature>
<evidence type="ECO:0000256" key="3">
    <source>
        <dbReference type="ARBA" id="ARBA00008741"/>
    </source>
</evidence>
<protein>
    <recommendedName>
        <fullName evidence="4 12">Heme exporter protein D</fullName>
    </recommendedName>
</protein>
<evidence type="ECO:0000256" key="1">
    <source>
        <dbReference type="ARBA" id="ARBA00002442"/>
    </source>
</evidence>
<evidence type="ECO:0000313" key="14">
    <source>
        <dbReference type="Proteomes" id="UP000243507"/>
    </source>
</evidence>
<dbReference type="OrthoDB" id="7874534at2"/>
<evidence type="ECO:0000256" key="9">
    <source>
        <dbReference type="ARBA" id="ARBA00022748"/>
    </source>
</evidence>
<keyword evidence="7 12" id="KW-0997">Cell inner membrane</keyword>
<evidence type="ECO:0000256" key="4">
    <source>
        <dbReference type="ARBA" id="ARBA00016461"/>
    </source>
</evidence>
<sequence length="51" mass="5559">MPELGKYALTVVLSYIGTLGPLAVLTIWTLWRGAKVKAALAAQEERMKKNG</sequence>
<keyword evidence="14" id="KW-1185">Reference proteome</keyword>
<evidence type="ECO:0000256" key="11">
    <source>
        <dbReference type="ARBA" id="ARBA00023136"/>
    </source>
</evidence>
<organism evidence="13 14">
    <name type="scientific">Pseudothioclava arenosa</name>
    <dbReference type="NCBI Taxonomy" id="1795308"/>
    <lineage>
        <taxon>Bacteria</taxon>
        <taxon>Pseudomonadati</taxon>
        <taxon>Pseudomonadota</taxon>
        <taxon>Alphaproteobacteria</taxon>
        <taxon>Rhodobacterales</taxon>
        <taxon>Paracoccaceae</taxon>
        <taxon>Pseudothioclava</taxon>
    </lineage>
</organism>
<keyword evidence="11 12" id="KW-0472">Membrane</keyword>
<evidence type="ECO:0000256" key="6">
    <source>
        <dbReference type="ARBA" id="ARBA00022475"/>
    </source>
</evidence>
<dbReference type="GO" id="GO:0017004">
    <property type="term" value="P:cytochrome complex assembly"/>
    <property type="evidence" value="ECO:0007669"/>
    <property type="project" value="UniProtKB-KW"/>
</dbReference>
<dbReference type="GO" id="GO:0015886">
    <property type="term" value="P:heme transport"/>
    <property type="evidence" value="ECO:0007669"/>
    <property type="project" value="InterPro"/>
</dbReference>
<proteinExistence type="inferred from homology"/>
<evidence type="ECO:0000256" key="12">
    <source>
        <dbReference type="RuleBase" id="RU363101"/>
    </source>
</evidence>
<dbReference type="NCBIfam" id="TIGR03141">
    <property type="entry name" value="cytochro_ccmD"/>
    <property type="match status" value="1"/>
</dbReference>
<dbReference type="GO" id="GO:0005886">
    <property type="term" value="C:plasma membrane"/>
    <property type="evidence" value="ECO:0007669"/>
    <property type="project" value="UniProtKB-SubCell"/>
</dbReference>
<accession>A0A2A4CRL8</accession>
<comment type="caution">
    <text evidence="13">The sequence shown here is derived from an EMBL/GenBank/DDBJ whole genome shotgun (WGS) entry which is preliminary data.</text>
</comment>
<evidence type="ECO:0000256" key="7">
    <source>
        <dbReference type="ARBA" id="ARBA00022519"/>
    </source>
</evidence>
<dbReference type="Pfam" id="PF04995">
    <property type="entry name" value="CcmD"/>
    <property type="match status" value="1"/>
</dbReference>
<evidence type="ECO:0000256" key="2">
    <source>
        <dbReference type="ARBA" id="ARBA00004377"/>
    </source>
</evidence>
<keyword evidence="6 12" id="KW-1003">Cell membrane</keyword>
<comment type="similarity">
    <text evidence="3 12">Belongs to the CcmD/CycX/HelD family.</text>
</comment>
<evidence type="ECO:0000256" key="5">
    <source>
        <dbReference type="ARBA" id="ARBA00022448"/>
    </source>
</evidence>
<comment type="subcellular location">
    <subcellularLocation>
        <location evidence="2 12">Cell inner membrane</location>
        <topology evidence="2 12">Single-pass membrane protein</topology>
    </subcellularLocation>
</comment>